<dbReference type="PANTHER" id="PTHR46211">
    <property type="entry name" value="GLYCEROPHOSPHORYL DIESTER PHOSPHODIESTERASE"/>
    <property type="match status" value="1"/>
</dbReference>
<dbReference type="AlphaFoldDB" id="A0A3G9JY90"/>
<evidence type="ECO:0000313" key="3">
    <source>
        <dbReference type="Proteomes" id="UP000268059"/>
    </source>
</evidence>
<dbReference type="Gene3D" id="3.20.20.190">
    <property type="entry name" value="Phosphatidylinositol (PI) phosphodiesterase"/>
    <property type="match status" value="1"/>
</dbReference>
<reference evidence="2 3" key="1">
    <citation type="submission" date="2018-11" db="EMBL/GenBank/DDBJ databases">
        <title>Novel Erysipelotrichaceae bacterium isolated from small intestine of a swine.</title>
        <authorList>
            <person name="Kim J.S."/>
            <person name="Choe H."/>
            <person name="Lee Y.R."/>
            <person name="Kim K.M."/>
            <person name="Park D.S."/>
        </authorList>
    </citation>
    <scope>NUCLEOTIDE SEQUENCE [LARGE SCALE GENOMIC DNA]</scope>
    <source>
        <strain evidence="2 3">SG0102</strain>
    </source>
</reference>
<dbReference type="KEGG" id="ebm:SG0102_29030"/>
<sequence length="248" mass="29578">MRRRILILFTLYLTVFFVFAYYANDHQKLIAHRGLVSRLHCENTISSFTAAGQNPRFTGIETDVQDTKDGQIMIFHDPTMNKKTDGKGMLNDHSYHYIEHIRYRQGNKLPTLKQYLEVCKKYHKIAFIELKQIRDQRVDRVLQTVAQMHMEKQAVILSSSRIQIMIVRYFNKTIPIYYITYDRPATHSDFYFVRKYHCGIDAQIRYLTYNQVQYAKKHHIPFAVWVARNPYDCLKLLFYHVHTITTQS</sequence>
<dbReference type="GO" id="GO:0008081">
    <property type="term" value="F:phosphoric diester hydrolase activity"/>
    <property type="evidence" value="ECO:0007669"/>
    <property type="project" value="InterPro"/>
</dbReference>
<gene>
    <name evidence="2" type="ORF">SG0102_29030</name>
</gene>
<dbReference type="PANTHER" id="PTHR46211:SF14">
    <property type="entry name" value="GLYCEROPHOSPHODIESTER PHOSPHODIESTERASE"/>
    <property type="match status" value="1"/>
</dbReference>
<dbReference type="OrthoDB" id="384721at2"/>
<dbReference type="InterPro" id="IPR030395">
    <property type="entry name" value="GP_PDE_dom"/>
</dbReference>
<proteinExistence type="predicted"/>
<dbReference type="InterPro" id="IPR017946">
    <property type="entry name" value="PLC-like_Pdiesterase_TIM-brl"/>
</dbReference>
<dbReference type="GO" id="GO:0006629">
    <property type="term" value="P:lipid metabolic process"/>
    <property type="evidence" value="ECO:0007669"/>
    <property type="project" value="InterPro"/>
</dbReference>
<dbReference type="PROSITE" id="PS51704">
    <property type="entry name" value="GP_PDE"/>
    <property type="match status" value="1"/>
</dbReference>
<dbReference type="InParanoid" id="A0A3G9JY90"/>
<dbReference type="EMBL" id="AP019309">
    <property type="protein sequence ID" value="BBH27969.1"/>
    <property type="molecule type" value="Genomic_DNA"/>
</dbReference>
<accession>A0A3G9JY90</accession>
<keyword evidence="3" id="KW-1185">Reference proteome</keyword>
<dbReference type="Pfam" id="PF03009">
    <property type="entry name" value="GDPD"/>
    <property type="match status" value="1"/>
</dbReference>
<protein>
    <recommendedName>
        <fullName evidence="1">GP-PDE domain-containing protein</fullName>
    </recommendedName>
</protein>
<dbReference type="Proteomes" id="UP000268059">
    <property type="component" value="Chromosome"/>
</dbReference>
<dbReference type="SUPFAM" id="SSF51695">
    <property type="entry name" value="PLC-like phosphodiesterases"/>
    <property type="match status" value="1"/>
</dbReference>
<feature type="domain" description="GP-PDE" evidence="1">
    <location>
        <begin position="27"/>
        <end position="248"/>
    </location>
</feature>
<name>A0A3G9JY90_9FIRM</name>
<evidence type="ECO:0000259" key="1">
    <source>
        <dbReference type="PROSITE" id="PS51704"/>
    </source>
</evidence>
<organism evidence="2 3">
    <name type="scientific">Intestinibaculum porci</name>
    <dbReference type="NCBI Taxonomy" id="2487118"/>
    <lineage>
        <taxon>Bacteria</taxon>
        <taxon>Bacillati</taxon>
        <taxon>Bacillota</taxon>
        <taxon>Erysipelotrichia</taxon>
        <taxon>Erysipelotrichales</taxon>
        <taxon>Erysipelotrichaceae</taxon>
        <taxon>Intestinibaculum</taxon>
    </lineage>
</organism>
<evidence type="ECO:0000313" key="2">
    <source>
        <dbReference type="EMBL" id="BBH27969.1"/>
    </source>
</evidence>
<dbReference type="RefSeq" id="WP_157983079.1">
    <property type="nucleotide sequence ID" value="NZ_AP019309.1"/>
</dbReference>